<keyword evidence="6" id="KW-0653">Protein transport</keyword>
<dbReference type="GO" id="GO:0015833">
    <property type="term" value="P:peptide transport"/>
    <property type="evidence" value="ECO:0007669"/>
    <property type="project" value="UniProtKB-KW"/>
</dbReference>
<evidence type="ECO:0000256" key="9">
    <source>
        <dbReference type="RuleBase" id="RU363032"/>
    </source>
</evidence>
<proteinExistence type="inferred from homology"/>
<evidence type="ECO:0000256" key="7">
    <source>
        <dbReference type="ARBA" id="ARBA00022989"/>
    </source>
</evidence>
<name>A0A5J6MKT8_9PROT</name>
<dbReference type="KEGG" id="htq:FRZ44_31000"/>
<feature type="transmembrane region" description="Helical" evidence="9">
    <location>
        <begin position="91"/>
        <end position="115"/>
    </location>
</feature>
<keyword evidence="4 9" id="KW-0812">Transmembrane</keyword>
<dbReference type="InterPro" id="IPR035906">
    <property type="entry name" value="MetI-like_sf"/>
</dbReference>
<keyword evidence="8 9" id="KW-0472">Membrane</keyword>
<evidence type="ECO:0000313" key="12">
    <source>
        <dbReference type="Proteomes" id="UP000326202"/>
    </source>
</evidence>
<feature type="transmembrane region" description="Helical" evidence="9">
    <location>
        <begin position="29"/>
        <end position="48"/>
    </location>
</feature>
<keyword evidence="7 9" id="KW-1133">Transmembrane helix</keyword>
<dbReference type="Pfam" id="PF00528">
    <property type="entry name" value="BPD_transp_1"/>
    <property type="match status" value="1"/>
</dbReference>
<protein>
    <submittedName>
        <fullName evidence="11">Peptide ABC transporter permease</fullName>
    </submittedName>
</protein>
<keyword evidence="3" id="KW-1003">Cell membrane</keyword>
<keyword evidence="12" id="KW-1185">Reference proteome</keyword>
<reference evidence="11 12" key="1">
    <citation type="submission" date="2019-08" db="EMBL/GenBank/DDBJ databases">
        <title>Hyperibacter terrae gen. nov., sp. nov. and Hyperibacter viscosus sp. nov., two new members in the family Rhodospirillaceae isolated from the rhizosphere of Hypericum perforatum.</title>
        <authorList>
            <person name="Noviana Z."/>
        </authorList>
    </citation>
    <scope>NUCLEOTIDE SEQUENCE [LARGE SCALE GENOMIC DNA]</scope>
    <source>
        <strain evidence="11 12">R5913</strain>
    </source>
</reference>
<evidence type="ECO:0000313" key="11">
    <source>
        <dbReference type="EMBL" id="QEX17797.1"/>
    </source>
</evidence>
<dbReference type="Gene3D" id="1.10.3720.10">
    <property type="entry name" value="MetI-like"/>
    <property type="match status" value="1"/>
</dbReference>
<dbReference type="GO" id="GO:0055085">
    <property type="term" value="P:transmembrane transport"/>
    <property type="evidence" value="ECO:0007669"/>
    <property type="project" value="InterPro"/>
</dbReference>
<keyword evidence="2 9" id="KW-0813">Transport</keyword>
<dbReference type="InterPro" id="IPR000515">
    <property type="entry name" value="MetI-like"/>
</dbReference>
<dbReference type="OrthoDB" id="9766870at2"/>
<accession>A0A5J6MKT8</accession>
<dbReference type="AlphaFoldDB" id="A0A5J6MKT8"/>
<dbReference type="PANTHER" id="PTHR43386:SF1">
    <property type="entry name" value="D,D-DIPEPTIDE TRANSPORT SYSTEM PERMEASE PROTEIN DDPC-RELATED"/>
    <property type="match status" value="1"/>
</dbReference>
<dbReference type="EMBL" id="CP042906">
    <property type="protein sequence ID" value="QEX17797.1"/>
    <property type="molecule type" value="Genomic_DNA"/>
</dbReference>
<dbReference type="PROSITE" id="PS50928">
    <property type="entry name" value="ABC_TM1"/>
    <property type="match status" value="1"/>
</dbReference>
<organism evidence="11 12">
    <name type="scientific">Hypericibacter terrae</name>
    <dbReference type="NCBI Taxonomy" id="2602015"/>
    <lineage>
        <taxon>Bacteria</taxon>
        <taxon>Pseudomonadati</taxon>
        <taxon>Pseudomonadota</taxon>
        <taxon>Alphaproteobacteria</taxon>
        <taxon>Rhodospirillales</taxon>
        <taxon>Dongiaceae</taxon>
        <taxon>Hypericibacter</taxon>
    </lineage>
</organism>
<dbReference type="GO" id="GO:0015031">
    <property type="term" value="P:protein transport"/>
    <property type="evidence" value="ECO:0007669"/>
    <property type="project" value="UniProtKB-KW"/>
</dbReference>
<comment type="similarity">
    <text evidence="9">Belongs to the binding-protein-dependent transport system permease family.</text>
</comment>
<evidence type="ECO:0000256" key="5">
    <source>
        <dbReference type="ARBA" id="ARBA00022856"/>
    </source>
</evidence>
<gene>
    <name evidence="11" type="ORF">FRZ44_31000</name>
</gene>
<evidence type="ECO:0000256" key="6">
    <source>
        <dbReference type="ARBA" id="ARBA00022927"/>
    </source>
</evidence>
<sequence length="287" mass="30438">MSLTPAHRAATLPFRLAAHGLAAPTALKLGAAISCAWLFLAVAAPLIAPYDPIVQDLGQTLRPPSLAHWLGTDNFGRDVLTRIIWGARLDLAMGLLGVIVPFILGSAVGLVAGYFGGIVDTLLMRLLDITISFPFFVLVIAIISVLGAGLVSFFIAVSLVGWVSYARLIRGQTLVLKHSDFVLAARNLGYGRLRIMARHILPNAVLPAIVFSMSDVVLTILLGSSLSYLGLGVQPPAAEWGVMIAEGQTFLASAWWISFFPGLAIVTLALGFSLLADGLAETLGIRE</sequence>
<comment type="subcellular location">
    <subcellularLocation>
        <location evidence="1 9">Cell membrane</location>
        <topology evidence="1 9">Multi-pass membrane protein</topology>
    </subcellularLocation>
</comment>
<keyword evidence="5" id="KW-0571">Peptide transport</keyword>
<feature type="transmembrane region" description="Helical" evidence="9">
    <location>
        <begin position="135"/>
        <end position="163"/>
    </location>
</feature>
<feature type="transmembrane region" description="Helical" evidence="9">
    <location>
        <begin position="250"/>
        <end position="276"/>
    </location>
</feature>
<feature type="transmembrane region" description="Helical" evidence="9">
    <location>
        <begin position="204"/>
        <end position="230"/>
    </location>
</feature>
<dbReference type="PANTHER" id="PTHR43386">
    <property type="entry name" value="OLIGOPEPTIDE TRANSPORT SYSTEM PERMEASE PROTEIN APPC"/>
    <property type="match status" value="1"/>
</dbReference>
<dbReference type="Proteomes" id="UP000326202">
    <property type="component" value="Chromosome"/>
</dbReference>
<dbReference type="GO" id="GO:0005886">
    <property type="term" value="C:plasma membrane"/>
    <property type="evidence" value="ECO:0007669"/>
    <property type="project" value="UniProtKB-SubCell"/>
</dbReference>
<evidence type="ECO:0000259" key="10">
    <source>
        <dbReference type="PROSITE" id="PS50928"/>
    </source>
</evidence>
<feature type="domain" description="ABC transmembrane type-1" evidence="10">
    <location>
        <begin position="87"/>
        <end position="276"/>
    </location>
</feature>
<dbReference type="SUPFAM" id="SSF161098">
    <property type="entry name" value="MetI-like"/>
    <property type="match status" value="1"/>
</dbReference>
<dbReference type="RefSeq" id="WP_151178015.1">
    <property type="nucleotide sequence ID" value="NZ_CP042906.1"/>
</dbReference>
<evidence type="ECO:0000256" key="2">
    <source>
        <dbReference type="ARBA" id="ARBA00022448"/>
    </source>
</evidence>
<evidence type="ECO:0000256" key="3">
    <source>
        <dbReference type="ARBA" id="ARBA00022475"/>
    </source>
</evidence>
<dbReference type="InterPro" id="IPR050366">
    <property type="entry name" value="BP-dependent_transpt_permease"/>
</dbReference>
<evidence type="ECO:0000256" key="4">
    <source>
        <dbReference type="ARBA" id="ARBA00022692"/>
    </source>
</evidence>
<evidence type="ECO:0000256" key="1">
    <source>
        <dbReference type="ARBA" id="ARBA00004651"/>
    </source>
</evidence>
<dbReference type="CDD" id="cd06261">
    <property type="entry name" value="TM_PBP2"/>
    <property type="match status" value="1"/>
</dbReference>
<evidence type="ECO:0000256" key="8">
    <source>
        <dbReference type="ARBA" id="ARBA00023136"/>
    </source>
</evidence>